<accession>A0A1A8W1C2</accession>
<evidence type="ECO:0000259" key="7">
    <source>
        <dbReference type="Pfam" id="PF01602"/>
    </source>
</evidence>
<evidence type="ECO:0000256" key="5">
    <source>
        <dbReference type="ARBA" id="ARBA00023136"/>
    </source>
</evidence>
<feature type="region of interest" description="Disordered" evidence="6">
    <location>
        <begin position="240"/>
        <end position="269"/>
    </location>
</feature>
<dbReference type="Pfam" id="PF01602">
    <property type="entry name" value="Adaptin_N"/>
    <property type="match status" value="1"/>
</dbReference>
<dbReference type="GO" id="GO:0030117">
    <property type="term" value="C:membrane coat"/>
    <property type="evidence" value="ECO:0007669"/>
    <property type="project" value="InterPro"/>
</dbReference>
<evidence type="ECO:0000313" key="9">
    <source>
        <dbReference type="Proteomes" id="UP000078560"/>
    </source>
</evidence>
<dbReference type="InterPro" id="IPR011989">
    <property type="entry name" value="ARM-like"/>
</dbReference>
<evidence type="ECO:0000256" key="3">
    <source>
        <dbReference type="ARBA" id="ARBA00022448"/>
    </source>
</evidence>
<comment type="similarity">
    <text evidence="2">Belongs to the adaptor complexes large subunit family.</text>
</comment>
<feature type="domain" description="Clathrin/coatomer adaptor adaptin-like N-terminal" evidence="7">
    <location>
        <begin position="190"/>
        <end position="532"/>
    </location>
</feature>
<dbReference type="InterPro" id="IPR016024">
    <property type="entry name" value="ARM-type_fold"/>
</dbReference>
<evidence type="ECO:0000256" key="1">
    <source>
        <dbReference type="ARBA" id="ARBA00004308"/>
    </source>
</evidence>
<evidence type="ECO:0000256" key="4">
    <source>
        <dbReference type="ARBA" id="ARBA00022927"/>
    </source>
</evidence>
<feature type="compositionally biased region" description="Basic and acidic residues" evidence="6">
    <location>
        <begin position="100"/>
        <end position="148"/>
    </location>
</feature>
<feature type="compositionally biased region" description="Low complexity" evidence="6">
    <location>
        <begin position="245"/>
        <end position="260"/>
    </location>
</feature>
<dbReference type="AlphaFoldDB" id="A0A1A8W1C2"/>
<evidence type="ECO:0000313" key="8">
    <source>
        <dbReference type="EMBL" id="SBS85447.1"/>
    </source>
</evidence>
<dbReference type="PANTHER" id="PTHR11134">
    <property type="entry name" value="ADAPTOR COMPLEX SUBUNIT BETA FAMILY MEMBER"/>
    <property type="match status" value="1"/>
</dbReference>
<protein>
    <submittedName>
        <fullName evidence="8">AP-3 complex subunit beta, putative</fullName>
    </submittedName>
</protein>
<feature type="region of interest" description="Disordered" evidence="6">
    <location>
        <begin position="848"/>
        <end position="876"/>
    </location>
</feature>
<proteinExistence type="inferred from homology"/>
<dbReference type="Gene3D" id="1.25.10.10">
    <property type="entry name" value="Leucine-rich Repeat Variant"/>
    <property type="match status" value="2"/>
</dbReference>
<keyword evidence="5" id="KW-0472">Membrane</keyword>
<sequence>MKCINFINILIESLKRLCLDKSPYVRKTCADVIPFIYYIDNDQFILLRRILLQLLSDCELTVVSSAVVSFSCICVYDYVVSGERCALGGIKSNSVEQDNDGEKMDSVEKLDSVEQDNDGEKMDSVEKLDSVEQDNDGEKMDSVEKLNSGEKQNSGKKLNSGEKLNDLMKRNHGGEYSIRSIPRDNLQVYNSLSFLHPYYYKLCRYLLLMHPFHQTYLIDLLLRYCRMFYKDPLKNEKLNLRAQNGRSGSTDGSTDGSSESGGERDRHSASHRCGVDVEIFIYNLRLLLTSGSYSVVLSSISALYHLTKFTYRKNIVDAILTCLLKSSIEKNDEMYEIFLKSVKSIVIALREDFCPYLSFFFIKAEDNTIKKLLKIDILYALQNVHNKMIILDELLHVLYLPYNSEKIVKKLFAHITSIALTNSQCFAKVMKYIMVMLNSNIKLFSYESILALKKLLQRSDDKDIVPILFFLTKILLTIQANEVKVSILWTLANYQKYIDPLLLFDVARMLVKSFQNTDKVVKMQIIHFVFKIWIYQYAHIFLLSDEATVGKAFCSETFDRRECFHTKENSADGKEQKILFGENFQQCKIDWSEGDCKKSVKNTSVYIEKENKIVVNKVERAKWKEDFVIFEMLCKETFLLGMKDENFDVQDTSKFYANIMLRINELYSNKILRSLKLDVLERDLFNEQIDNYTLPLYFLKFFFYHLGKSIIPNSLQLGKENVDKEKYTSFLLTPCEENLDRGSEQYVQKILQLNTVSNILNKKLTSYVELPDFAENDLPNSEHVNNDEKKESIVTSISSRDLKLSSILNSTINSRIFLNLDDFYKEENIKIGQQKNGWQPSSKSLLINKGTKIQGEDEESEDEEDQTLGNVKNGKSIEEQIDDIENFFFNDKD</sequence>
<dbReference type="GO" id="GO:0006886">
    <property type="term" value="P:intracellular protein transport"/>
    <property type="evidence" value="ECO:0007669"/>
    <property type="project" value="InterPro"/>
</dbReference>
<feature type="compositionally biased region" description="Acidic residues" evidence="6">
    <location>
        <begin position="856"/>
        <end position="866"/>
    </location>
</feature>
<dbReference type="GO" id="GO:0012505">
    <property type="term" value="C:endomembrane system"/>
    <property type="evidence" value="ECO:0007669"/>
    <property type="project" value="UniProtKB-SubCell"/>
</dbReference>
<keyword evidence="4" id="KW-0653">Protein transport</keyword>
<dbReference type="SUPFAM" id="SSF48371">
    <property type="entry name" value="ARM repeat"/>
    <property type="match status" value="1"/>
</dbReference>
<evidence type="ECO:0000256" key="2">
    <source>
        <dbReference type="ARBA" id="ARBA00006613"/>
    </source>
</evidence>
<comment type="subcellular location">
    <subcellularLocation>
        <location evidence="1">Endomembrane system</location>
    </subcellularLocation>
</comment>
<organism evidence="8 9">
    <name type="scientific">Plasmodium ovale curtisi</name>
    <dbReference type="NCBI Taxonomy" id="864141"/>
    <lineage>
        <taxon>Eukaryota</taxon>
        <taxon>Sar</taxon>
        <taxon>Alveolata</taxon>
        <taxon>Apicomplexa</taxon>
        <taxon>Aconoidasida</taxon>
        <taxon>Haemosporida</taxon>
        <taxon>Plasmodiidae</taxon>
        <taxon>Plasmodium</taxon>
        <taxon>Plasmodium (Plasmodium)</taxon>
    </lineage>
</organism>
<reference evidence="9" key="1">
    <citation type="submission" date="2016-05" db="EMBL/GenBank/DDBJ databases">
        <authorList>
            <person name="Naeem Raeece"/>
        </authorList>
    </citation>
    <scope>NUCLEOTIDE SEQUENCE [LARGE SCALE GENOMIC DNA]</scope>
</reference>
<dbReference type="InterPro" id="IPR026739">
    <property type="entry name" value="AP_beta"/>
</dbReference>
<feature type="region of interest" description="Disordered" evidence="6">
    <location>
        <begin position="96"/>
        <end position="166"/>
    </location>
</feature>
<evidence type="ECO:0000256" key="6">
    <source>
        <dbReference type="SAM" id="MobiDB-lite"/>
    </source>
</evidence>
<dbReference type="Proteomes" id="UP000078560">
    <property type="component" value="Unassembled WGS sequence"/>
</dbReference>
<dbReference type="GO" id="GO:0016192">
    <property type="term" value="P:vesicle-mediated transport"/>
    <property type="evidence" value="ECO:0007669"/>
    <property type="project" value="InterPro"/>
</dbReference>
<dbReference type="InterPro" id="IPR002553">
    <property type="entry name" value="Clathrin/coatomer_adapt-like_N"/>
</dbReference>
<gene>
    <name evidence="8" type="ORF">POVCU2_0031510</name>
</gene>
<keyword evidence="3" id="KW-0813">Transport</keyword>
<name>A0A1A8W1C2_PLAOA</name>
<dbReference type="EMBL" id="FLQU01000422">
    <property type="protein sequence ID" value="SBS85447.1"/>
    <property type="molecule type" value="Genomic_DNA"/>
</dbReference>